<sequence>MQLNQSGSLLYSTQGRRTRRY</sequence>
<feature type="region of interest" description="Disordered" evidence="1">
    <location>
        <begin position="1"/>
        <end position="21"/>
    </location>
</feature>
<name>A0A0A9AT43_ARUDO</name>
<evidence type="ECO:0000313" key="2">
    <source>
        <dbReference type="EMBL" id="JAD54919.1"/>
    </source>
</evidence>
<evidence type="ECO:0000256" key="1">
    <source>
        <dbReference type="SAM" id="MobiDB-lite"/>
    </source>
</evidence>
<reference evidence="2" key="2">
    <citation type="journal article" date="2015" name="Data Brief">
        <title>Shoot transcriptome of the giant reed, Arundo donax.</title>
        <authorList>
            <person name="Barrero R.A."/>
            <person name="Guerrero F.D."/>
            <person name="Moolhuijzen P."/>
            <person name="Goolsby J.A."/>
            <person name="Tidwell J."/>
            <person name="Bellgard S.E."/>
            <person name="Bellgard M.I."/>
        </authorList>
    </citation>
    <scope>NUCLEOTIDE SEQUENCE</scope>
    <source>
        <tissue evidence="2">Shoot tissue taken approximately 20 cm above the soil surface</tissue>
    </source>
</reference>
<protein>
    <submittedName>
        <fullName evidence="2">Uncharacterized protein</fullName>
    </submittedName>
</protein>
<organism evidence="2">
    <name type="scientific">Arundo donax</name>
    <name type="common">Giant reed</name>
    <name type="synonym">Donax arundinaceus</name>
    <dbReference type="NCBI Taxonomy" id="35708"/>
    <lineage>
        <taxon>Eukaryota</taxon>
        <taxon>Viridiplantae</taxon>
        <taxon>Streptophyta</taxon>
        <taxon>Embryophyta</taxon>
        <taxon>Tracheophyta</taxon>
        <taxon>Spermatophyta</taxon>
        <taxon>Magnoliopsida</taxon>
        <taxon>Liliopsida</taxon>
        <taxon>Poales</taxon>
        <taxon>Poaceae</taxon>
        <taxon>PACMAD clade</taxon>
        <taxon>Arundinoideae</taxon>
        <taxon>Arundineae</taxon>
        <taxon>Arundo</taxon>
    </lineage>
</organism>
<dbReference type="AlphaFoldDB" id="A0A0A9AT43"/>
<reference evidence="2" key="1">
    <citation type="submission" date="2014-09" db="EMBL/GenBank/DDBJ databases">
        <authorList>
            <person name="Magalhaes I.L.F."/>
            <person name="Oliveira U."/>
            <person name="Santos F.R."/>
            <person name="Vidigal T.H.D.A."/>
            <person name="Brescovit A.D."/>
            <person name="Santos A.J."/>
        </authorList>
    </citation>
    <scope>NUCLEOTIDE SEQUENCE</scope>
    <source>
        <tissue evidence="2">Shoot tissue taken approximately 20 cm above the soil surface</tissue>
    </source>
</reference>
<accession>A0A0A9AT43</accession>
<dbReference type="EMBL" id="GBRH01242976">
    <property type="protein sequence ID" value="JAD54919.1"/>
    <property type="molecule type" value="Transcribed_RNA"/>
</dbReference>
<feature type="compositionally biased region" description="Polar residues" evidence="1">
    <location>
        <begin position="1"/>
        <end position="15"/>
    </location>
</feature>
<proteinExistence type="predicted"/>